<evidence type="ECO:0000256" key="3">
    <source>
        <dbReference type="ARBA" id="ARBA00023043"/>
    </source>
</evidence>
<name>A0A132ADF8_SARSC</name>
<dbReference type="Proteomes" id="UP000616769">
    <property type="component" value="Unassembled WGS sequence"/>
</dbReference>
<dbReference type="InterPro" id="IPR051282">
    <property type="entry name" value="Arf-GAP_GTPase_ANK_PH"/>
</dbReference>
<dbReference type="EMBL" id="JXLN01012817">
    <property type="protein sequence ID" value="KPM08889.1"/>
    <property type="molecule type" value="Genomic_DNA"/>
</dbReference>
<evidence type="ECO:0000313" key="5">
    <source>
        <dbReference type="Proteomes" id="UP000616769"/>
    </source>
</evidence>
<keyword evidence="3" id="KW-0040">ANK repeat</keyword>
<dbReference type="AlphaFoldDB" id="A0A132ADF8"/>
<dbReference type="Pfam" id="PF00169">
    <property type="entry name" value="PH"/>
    <property type="match status" value="1"/>
</dbReference>
<reference evidence="4 5" key="1">
    <citation type="journal article" date="2015" name="Parasit. Vectors">
        <title>Draft genome of the scabies mite.</title>
        <authorList>
            <person name="Rider S.D.Jr."/>
            <person name="Morgan M.S."/>
            <person name="Arlian L.G."/>
        </authorList>
    </citation>
    <scope>NUCLEOTIDE SEQUENCE [LARGE SCALE GENOMIC DNA]</scope>
    <source>
        <strain evidence="4">Arlian Lab</strain>
    </source>
</reference>
<dbReference type="Gene3D" id="1.10.220.150">
    <property type="entry name" value="Arf GTPase activating protein"/>
    <property type="match status" value="1"/>
</dbReference>
<keyword evidence="2" id="KW-0479">Metal-binding</keyword>
<dbReference type="PRINTS" id="PR00405">
    <property type="entry name" value="REVINTRACTNG"/>
</dbReference>
<dbReference type="Pfam" id="PF01412">
    <property type="entry name" value="ArfGap"/>
    <property type="match status" value="1"/>
</dbReference>
<dbReference type="InterPro" id="IPR001849">
    <property type="entry name" value="PH_domain"/>
</dbReference>
<dbReference type="SUPFAM" id="SSF50729">
    <property type="entry name" value="PH domain-like"/>
    <property type="match status" value="1"/>
</dbReference>
<organism evidence="4 5">
    <name type="scientific">Sarcoptes scabiei</name>
    <name type="common">Itch mite</name>
    <name type="synonym">Acarus scabiei</name>
    <dbReference type="NCBI Taxonomy" id="52283"/>
    <lineage>
        <taxon>Eukaryota</taxon>
        <taxon>Metazoa</taxon>
        <taxon>Ecdysozoa</taxon>
        <taxon>Arthropoda</taxon>
        <taxon>Chelicerata</taxon>
        <taxon>Arachnida</taxon>
        <taxon>Acari</taxon>
        <taxon>Acariformes</taxon>
        <taxon>Sarcoptiformes</taxon>
        <taxon>Astigmata</taxon>
        <taxon>Psoroptidia</taxon>
        <taxon>Sarcoptoidea</taxon>
        <taxon>Sarcoptidae</taxon>
        <taxon>Sarcoptinae</taxon>
        <taxon>Sarcoptes</taxon>
    </lineage>
</organism>
<proteinExistence type="inferred from homology"/>
<dbReference type="GO" id="GO:0005096">
    <property type="term" value="F:GTPase activator activity"/>
    <property type="evidence" value="ECO:0007669"/>
    <property type="project" value="InterPro"/>
</dbReference>
<keyword evidence="2" id="KW-0863">Zinc-finger</keyword>
<evidence type="ECO:0000256" key="2">
    <source>
        <dbReference type="ARBA" id="ARBA00022771"/>
    </source>
</evidence>
<dbReference type="InterPro" id="IPR001164">
    <property type="entry name" value="ArfGAP_dom"/>
</dbReference>
<dbReference type="VEuPathDB" id="VectorBase:SSCA003453"/>
<dbReference type="PROSITE" id="PS50003">
    <property type="entry name" value="PH_DOMAIN"/>
    <property type="match status" value="1"/>
</dbReference>
<dbReference type="SUPFAM" id="SSF57863">
    <property type="entry name" value="ArfGap/RecO-like zinc finger"/>
    <property type="match status" value="1"/>
</dbReference>
<dbReference type="PANTHER" id="PTHR45819:SF5">
    <property type="entry name" value="CENTAURIN-GAMMA-1A"/>
    <property type="match status" value="1"/>
</dbReference>
<gene>
    <name evidence="4" type="ORF">QR98_0074150</name>
</gene>
<dbReference type="InterPro" id="IPR038508">
    <property type="entry name" value="ArfGAP_dom_sf"/>
</dbReference>
<accession>A0A132ADF8</accession>
<evidence type="ECO:0000313" key="4">
    <source>
        <dbReference type="EMBL" id="KPM08889.1"/>
    </source>
</evidence>
<evidence type="ECO:0000256" key="1">
    <source>
        <dbReference type="ARBA" id="ARBA00005430"/>
    </source>
</evidence>
<dbReference type="SMART" id="SM00105">
    <property type="entry name" value="ArfGap"/>
    <property type="match status" value="1"/>
</dbReference>
<dbReference type="Gene3D" id="2.30.29.30">
    <property type="entry name" value="Pleckstrin-homology domain (PH domain)/Phosphotyrosine-binding domain (PTB)"/>
    <property type="match status" value="1"/>
</dbReference>
<comment type="caution">
    <text evidence="4">The sequence shown here is derived from an EMBL/GenBank/DDBJ whole genome shotgun (WGS) entry which is preliminary data.</text>
</comment>
<keyword evidence="2" id="KW-0862">Zinc</keyword>
<dbReference type="InterPro" id="IPR037278">
    <property type="entry name" value="ARFGAP/RecO"/>
</dbReference>
<sequence>MKQDHERRIPSTNPKYDPSNGKKRSRKTKNINLKNTEGIGEDSDGNEFIIVSLDNKQWHFNANNNEEREEWISAIEQQILSSLQNSEYDKSKIHNINSVDDSTILSIRTVPGNKYCVDCNAPNPDWASLNLGALICIECSGIHRNLGSHISKVRSLGLDVWP</sequence>
<comment type="similarity">
    <text evidence="1">Belongs to the centaurin gamma-like family.</text>
</comment>
<dbReference type="OrthoDB" id="6136903at2759"/>
<dbReference type="PROSITE" id="PS50115">
    <property type="entry name" value="ARFGAP"/>
    <property type="match status" value="1"/>
</dbReference>
<protein>
    <submittedName>
        <fullName evidence="4">ArfGap-like protein</fullName>
    </submittedName>
</protein>
<dbReference type="PANTHER" id="PTHR45819">
    <property type="entry name" value="CENTAURIN-GAMMA-1A"/>
    <property type="match status" value="1"/>
</dbReference>
<dbReference type="InterPro" id="IPR011993">
    <property type="entry name" value="PH-like_dom_sf"/>
</dbReference>
<dbReference type="GO" id="GO:0008270">
    <property type="term" value="F:zinc ion binding"/>
    <property type="evidence" value="ECO:0007669"/>
    <property type="project" value="UniProtKB-KW"/>
</dbReference>
<dbReference type="GO" id="GO:0003924">
    <property type="term" value="F:GTPase activity"/>
    <property type="evidence" value="ECO:0007669"/>
    <property type="project" value="TreeGrafter"/>
</dbReference>